<dbReference type="SUPFAM" id="SSF51905">
    <property type="entry name" value="FAD/NAD(P)-binding domain"/>
    <property type="match status" value="1"/>
</dbReference>
<feature type="domain" description="FAD-dependent urate hydroxylase HpyO/Asp monooxygenase CreE-like FAD/NAD(P)-binding" evidence="1">
    <location>
        <begin position="5"/>
        <end position="169"/>
    </location>
</feature>
<dbReference type="OrthoDB" id="6309046at2"/>
<dbReference type="Gene3D" id="3.50.50.60">
    <property type="entry name" value="FAD/NAD(P)-binding domain"/>
    <property type="match status" value="1"/>
</dbReference>
<gene>
    <name evidence="2" type="ORF">FPZ24_11915</name>
</gene>
<dbReference type="InterPro" id="IPR052189">
    <property type="entry name" value="L-asp_N-monooxygenase_NS-form"/>
</dbReference>
<dbReference type="KEGG" id="spai:FPZ24_11915"/>
<sequence>MPSVAFVGAGPTTIYTLHALLNEASGAFAVTIFEEQSKAGLGTPYRPGWNDPAMLSNIASLEIPPLGETLVDWLRRQPHDRLVARGVDPDAIDERAFYPRLMLGDYFYDRFNAMVAAARQRGACVDVRTRCRVTDIASETDGMLLTIRPRHGAVSEERFDYAVLATGHQWPDDPEVRPGYFLSPWPASALARIPPSSVGIRGSSLTAIDAVVALAVAHGEFIEDGEDGLRYAPAADTDALDITMMSRKGLLPEADFFHPLPYEPLSACTPEAVERLIASGEDDLLDPSFALFKEELANADPAYARKTGLPDLALEDFCERYFADRTETDPFEWARTNLKEAQANQAKRFTVPWRYAILRMHEVMALLVPHLNEVDFQRFTRQFKPIFVDDYATVPHESIKRLLALHGAGKLAIAAIGDGYRIDSRGDESGAVLMLDGERRHFPVFIEATGERPLAAKDFPFPSLRRQGIVRDAEPASSGKAVRGIVIDDEFHPLADDGPADRLFCLSLPFLLGRHPFIQGITSSHEMGEIVGKELAAALFRSGTAQQADEEPV</sequence>
<proteinExistence type="predicted"/>
<dbReference type="PANTHER" id="PTHR40254">
    <property type="entry name" value="BLR0577 PROTEIN"/>
    <property type="match status" value="1"/>
</dbReference>
<dbReference type="AlphaFoldDB" id="A0A5B8LLQ9"/>
<dbReference type="InterPro" id="IPR038732">
    <property type="entry name" value="HpyO/CreE_NAD-binding"/>
</dbReference>
<evidence type="ECO:0000313" key="2">
    <source>
        <dbReference type="EMBL" id="QDZ09181.1"/>
    </source>
</evidence>
<protein>
    <submittedName>
        <fullName evidence="2">FAD-dependent oxidoreductase</fullName>
    </submittedName>
</protein>
<dbReference type="EMBL" id="CP042306">
    <property type="protein sequence ID" value="QDZ09181.1"/>
    <property type="molecule type" value="Genomic_DNA"/>
</dbReference>
<dbReference type="PANTHER" id="PTHR40254:SF1">
    <property type="entry name" value="BLR0577 PROTEIN"/>
    <property type="match status" value="1"/>
</dbReference>
<dbReference type="Proteomes" id="UP000315673">
    <property type="component" value="Chromosome"/>
</dbReference>
<reference evidence="2 3" key="1">
    <citation type="submission" date="2019-07" db="EMBL/GenBank/DDBJ databases">
        <title>Full genome sequence of Sphingomonas sp. 4R-6-7(HKS19).</title>
        <authorList>
            <person name="Im W.-T."/>
        </authorList>
    </citation>
    <scope>NUCLEOTIDE SEQUENCE [LARGE SCALE GENOMIC DNA]</scope>
    <source>
        <strain evidence="2 3">HKS19</strain>
    </source>
</reference>
<organism evidence="2 3">
    <name type="scientific">Sphingomonas panacisoli</name>
    <dbReference type="NCBI Taxonomy" id="1813879"/>
    <lineage>
        <taxon>Bacteria</taxon>
        <taxon>Pseudomonadati</taxon>
        <taxon>Pseudomonadota</taxon>
        <taxon>Alphaproteobacteria</taxon>
        <taxon>Sphingomonadales</taxon>
        <taxon>Sphingomonadaceae</taxon>
        <taxon>Sphingomonas</taxon>
    </lineage>
</organism>
<dbReference type="InterPro" id="IPR036188">
    <property type="entry name" value="FAD/NAD-bd_sf"/>
</dbReference>
<evidence type="ECO:0000313" key="3">
    <source>
        <dbReference type="Proteomes" id="UP000315673"/>
    </source>
</evidence>
<evidence type="ECO:0000259" key="1">
    <source>
        <dbReference type="Pfam" id="PF13454"/>
    </source>
</evidence>
<dbReference type="Pfam" id="PF13454">
    <property type="entry name" value="NAD_binding_9"/>
    <property type="match status" value="1"/>
</dbReference>
<name>A0A5B8LLQ9_9SPHN</name>
<keyword evidence="3" id="KW-1185">Reference proteome</keyword>
<accession>A0A5B8LLQ9</accession>